<evidence type="ECO:0000256" key="6">
    <source>
        <dbReference type="ARBA" id="ARBA00022840"/>
    </source>
</evidence>
<dbReference type="InterPro" id="IPR004101">
    <property type="entry name" value="Mur_ligase_C"/>
</dbReference>
<keyword evidence="3" id="KW-0963">Cytoplasm</keyword>
<protein>
    <submittedName>
        <fullName evidence="9">UDP-N-acetylmuramoylalanine--D-glutamate ligase</fullName>
        <ecNumber evidence="9">6.3.2.9</ecNumber>
    </submittedName>
</protein>
<feature type="domain" description="Mur ligase central" evidence="8">
    <location>
        <begin position="127"/>
        <end position="305"/>
    </location>
</feature>
<dbReference type="EMBL" id="MLJW01000147">
    <property type="protein sequence ID" value="OIQ96508.1"/>
    <property type="molecule type" value="Genomic_DNA"/>
</dbReference>
<evidence type="ECO:0000256" key="5">
    <source>
        <dbReference type="ARBA" id="ARBA00022741"/>
    </source>
</evidence>
<dbReference type="Gene3D" id="3.90.190.20">
    <property type="entry name" value="Mur ligase, C-terminal domain"/>
    <property type="match status" value="1"/>
</dbReference>
<dbReference type="Pfam" id="PF02875">
    <property type="entry name" value="Mur_ligase_C"/>
    <property type="match status" value="1"/>
</dbReference>
<evidence type="ECO:0000313" key="9">
    <source>
        <dbReference type="EMBL" id="OIQ96508.1"/>
    </source>
</evidence>
<comment type="subcellular location">
    <subcellularLocation>
        <location evidence="1">Cytoplasm</location>
    </subcellularLocation>
</comment>
<dbReference type="GO" id="GO:0005737">
    <property type="term" value="C:cytoplasm"/>
    <property type="evidence" value="ECO:0007669"/>
    <property type="project" value="UniProtKB-SubCell"/>
</dbReference>
<comment type="pathway">
    <text evidence="2">Cell wall biogenesis; peptidoglycan biosynthesis.</text>
</comment>
<organism evidence="9">
    <name type="scientific">mine drainage metagenome</name>
    <dbReference type="NCBI Taxonomy" id="410659"/>
    <lineage>
        <taxon>unclassified sequences</taxon>
        <taxon>metagenomes</taxon>
        <taxon>ecological metagenomes</taxon>
    </lineage>
</organism>
<dbReference type="Gene3D" id="3.40.50.720">
    <property type="entry name" value="NAD(P)-binding Rossmann-like Domain"/>
    <property type="match status" value="1"/>
</dbReference>
<evidence type="ECO:0000256" key="1">
    <source>
        <dbReference type="ARBA" id="ARBA00004496"/>
    </source>
</evidence>
<proteinExistence type="inferred from homology"/>
<keyword evidence="5" id="KW-0547">Nucleotide-binding</keyword>
<dbReference type="Pfam" id="PF08245">
    <property type="entry name" value="Mur_ligase_M"/>
    <property type="match status" value="1"/>
</dbReference>
<dbReference type="PANTHER" id="PTHR43692">
    <property type="entry name" value="UDP-N-ACETYLMURAMOYLALANINE--D-GLUTAMATE LIGASE"/>
    <property type="match status" value="1"/>
</dbReference>
<keyword evidence="4 9" id="KW-0436">Ligase</keyword>
<comment type="caution">
    <text evidence="9">The sequence shown here is derived from an EMBL/GenBank/DDBJ whole genome shotgun (WGS) entry which is preliminary data.</text>
</comment>
<gene>
    <name evidence="9" type="primary">murD_8</name>
    <name evidence="9" type="ORF">GALL_214450</name>
</gene>
<dbReference type="NCBIfam" id="TIGR01087">
    <property type="entry name" value="murD"/>
    <property type="match status" value="1"/>
</dbReference>
<dbReference type="UniPathway" id="UPA00219"/>
<accession>A0A1J5RWT8</accession>
<dbReference type="GO" id="GO:0008764">
    <property type="term" value="F:UDP-N-acetylmuramoylalanine-D-glutamate ligase activity"/>
    <property type="evidence" value="ECO:0007669"/>
    <property type="project" value="UniProtKB-EC"/>
</dbReference>
<evidence type="ECO:0000256" key="2">
    <source>
        <dbReference type="ARBA" id="ARBA00004752"/>
    </source>
</evidence>
<dbReference type="GO" id="GO:0008360">
    <property type="term" value="P:regulation of cell shape"/>
    <property type="evidence" value="ECO:0007669"/>
    <property type="project" value="InterPro"/>
</dbReference>
<dbReference type="InterPro" id="IPR036565">
    <property type="entry name" value="Mur-like_cat_sf"/>
</dbReference>
<keyword evidence="6" id="KW-0067">ATP-binding</keyword>
<dbReference type="SUPFAM" id="SSF53244">
    <property type="entry name" value="MurD-like peptide ligases, peptide-binding domain"/>
    <property type="match status" value="1"/>
</dbReference>
<dbReference type="InterPro" id="IPR005762">
    <property type="entry name" value="MurD"/>
</dbReference>
<name>A0A1J5RWT8_9ZZZZ</name>
<dbReference type="GO" id="GO:0005524">
    <property type="term" value="F:ATP binding"/>
    <property type="evidence" value="ECO:0007669"/>
    <property type="project" value="UniProtKB-KW"/>
</dbReference>
<dbReference type="InterPro" id="IPR036615">
    <property type="entry name" value="Mur_ligase_C_dom_sf"/>
</dbReference>
<feature type="domain" description="Mur ligase C-terminal" evidence="7">
    <location>
        <begin position="328"/>
        <end position="445"/>
    </location>
</feature>
<evidence type="ECO:0000256" key="4">
    <source>
        <dbReference type="ARBA" id="ARBA00022598"/>
    </source>
</evidence>
<dbReference type="AlphaFoldDB" id="A0A1J5RWT8"/>
<dbReference type="GO" id="GO:0051301">
    <property type="term" value="P:cell division"/>
    <property type="evidence" value="ECO:0007669"/>
    <property type="project" value="InterPro"/>
</dbReference>
<evidence type="ECO:0000259" key="8">
    <source>
        <dbReference type="Pfam" id="PF08245"/>
    </source>
</evidence>
<evidence type="ECO:0000259" key="7">
    <source>
        <dbReference type="Pfam" id="PF02875"/>
    </source>
</evidence>
<dbReference type="SUPFAM" id="SSF51984">
    <property type="entry name" value="MurCD N-terminal domain"/>
    <property type="match status" value="1"/>
</dbReference>
<dbReference type="SUPFAM" id="SSF53623">
    <property type="entry name" value="MurD-like peptide ligases, catalytic domain"/>
    <property type="match status" value="1"/>
</dbReference>
<dbReference type="Gene3D" id="3.40.1190.10">
    <property type="entry name" value="Mur-like, catalytic domain"/>
    <property type="match status" value="1"/>
</dbReference>
<dbReference type="InterPro" id="IPR013221">
    <property type="entry name" value="Mur_ligase_cen"/>
</dbReference>
<dbReference type="Pfam" id="PF21799">
    <property type="entry name" value="MurD-like_N"/>
    <property type="match status" value="1"/>
</dbReference>
<reference evidence="9" key="1">
    <citation type="submission" date="2016-10" db="EMBL/GenBank/DDBJ databases">
        <title>Sequence of Gallionella enrichment culture.</title>
        <authorList>
            <person name="Poehlein A."/>
            <person name="Muehling M."/>
            <person name="Daniel R."/>
        </authorList>
    </citation>
    <scope>NUCLEOTIDE SEQUENCE</scope>
</reference>
<dbReference type="PANTHER" id="PTHR43692:SF1">
    <property type="entry name" value="UDP-N-ACETYLMURAMOYLALANINE--D-GLUTAMATE LIGASE"/>
    <property type="match status" value="1"/>
</dbReference>
<evidence type="ECO:0000256" key="3">
    <source>
        <dbReference type="ARBA" id="ARBA00022490"/>
    </source>
</evidence>
<dbReference type="GO" id="GO:0009252">
    <property type="term" value="P:peptidoglycan biosynthetic process"/>
    <property type="evidence" value="ECO:0007669"/>
    <property type="project" value="UniProtKB-UniPathway"/>
</dbReference>
<sequence length="473" mass="49119">MNLSGKLVLVLGLGESGLAMARWCQRLGARVRVVDTRPAPPALAALQGSVASAQFIASDFIRKPDKSLLKSVDLIALSPGLSGGSLLVIEAQGRGIPVQGEIELFAQALRGPARRGEGQGPSRVIAITGTNGKTTTTALTGHLCRAAGRDAELAGNISPSALTALMARLDQGRLPDVWVLELSSFQLETTRSLDADAATVLNVSEDHLDRYIDLDEYASAKMRIFQGTGAQVLNRQDARVRAMALPGRRLASFGLDAPGMVDDFGLRMKDGEPWLVQGEHYLLAQSALPIAGLHNAANALAALALCQAIGLQLPRLVEGLKSFEGLPHRVEKIAEIGLVRYFDDSKGTNVGATVAALTGIGGGDGGKIVLIAGGEGKGQDFSPLAPAVRQYARAVVLIGRDAQLIAAAIASSGVPLVHAEDMAAAVRAAAAAARPGDAVLLSPACASFDMYRNYGHRAEVFAAAVRALAGAAA</sequence>
<dbReference type="EC" id="6.3.2.9" evidence="9"/>
<dbReference type="HAMAP" id="MF_00639">
    <property type="entry name" value="MurD"/>
    <property type="match status" value="1"/>
</dbReference>